<sequence length="167" mass="18117">MSYLGLAKGARDQAVGVVKKILEAQPRRVAGQTVTIACPPERIERFWRDPQQLSTVLGDIADVDTGGPDRYRWRLHTDPEAVWESQLVAEPGGVRFVGTGDKNEIAVSYRPAPRGLGTEVTLRVASPVPGLLSGAAAFKLLYRLRALMQTGEVPTIRSNPSARASAR</sequence>
<dbReference type="SUPFAM" id="SSF55961">
    <property type="entry name" value="Bet v1-like"/>
    <property type="match status" value="1"/>
</dbReference>
<proteinExistence type="predicted"/>
<accession>A0AA41XUP2</accession>
<name>A0AA41XUP2_9MYCO</name>
<evidence type="ECO:0000313" key="2">
    <source>
        <dbReference type="EMBL" id="OQZ90690.1"/>
    </source>
</evidence>
<dbReference type="Pfam" id="PF10604">
    <property type="entry name" value="Polyketide_cyc2"/>
    <property type="match status" value="1"/>
</dbReference>
<evidence type="ECO:0008006" key="5">
    <source>
        <dbReference type="Google" id="ProtNLM"/>
    </source>
</evidence>
<dbReference type="EMBL" id="MVHD01000016">
    <property type="protein sequence ID" value="OQZ90690.1"/>
    <property type="molecule type" value="Genomic_DNA"/>
</dbReference>
<dbReference type="Proteomes" id="UP000192319">
    <property type="component" value="Unassembled WGS sequence"/>
</dbReference>
<evidence type="ECO:0000313" key="3">
    <source>
        <dbReference type="Proteomes" id="UP000192319"/>
    </source>
</evidence>
<reference evidence="1" key="3">
    <citation type="journal article" date="2022" name="BMC Genomics">
        <title>Comparative genome analysis of mycobacteria focusing on tRNA and non-coding RNA.</title>
        <authorList>
            <person name="Behra P.R.K."/>
            <person name="Pettersson B.M.F."/>
            <person name="Ramesh M."/>
            <person name="Das S."/>
            <person name="Dasgupta S."/>
            <person name="Kirsebom L.A."/>
        </authorList>
    </citation>
    <scope>NUCLEOTIDE SEQUENCE</scope>
    <source>
        <strain evidence="1">CCUG 55640</strain>
    </source>
</reference>
<dbReference type="AlphaFoldDB" id="A0AA41XUP2"/>
<gene>
    <name evidence="2" type="ORF">BST11_12115</name>
    <name evidence="1" type="ORF">H7K38_21900</name>
</gene>
<dbReference type="InterPro" id="IPR023393">
    <property type="entry name" value="START-like_dom_sf"/>
</dbReference>
<dbReference type="RefSeq" id="WP_083138198.1">
    <property type="nucleotide sequence ID" value="NZ_JACKVH010000017.1"/>
</dbReference>
<dbReference type="InterPro" id="IPR019587">
    <property type="entry name" value="Polyketide_cyclase/dehydratase"/>
</dbReference>
<organism evidence="1 4">
    <name type="scientific">Mycobacterium alsense</name>
    <dbReference type="NCBI Taxonomy" id="324058"/>
    <lineage>
        <taxon>Bacteria</taxon>
        <taxon>Bacillati</taxon>
        <taxon>Actinomycetota</taxon>
        <taxon>Actinomycetes</taxon>
        <taxon>Mycobacteriales</taxon>
        <taxon>Mycobacteriaceae</taxon>
        <taxon>Mycobacterium</taxon>
    </lineage>
</organism>
<keyword evidence="3" id="KW-1185">Reference proteome</keyword>
<dbReference type="EMBL" id="JACKVH010000017">
    <property type="protein sequence ID" value="MCV7381285.1"/>
    <property type="molecule type" value="Genomic_DNA"/>
</dbReference>
<comment type="caution">
    <text evidence="1">The sequence shown here is derived from an EMBL/GenBank/DDBJ whole genome shotgun (WGS) entry which is preliminary data.</text>
</comment>
<reference evidence="2 3" key="1">
    <citation type="submission" date="2017-02" db="EMBL/GenBank/DDBJ databases">
        <title>The new phylogeny of genus Mycobacterium.</title>
        <authorList>
            <person name="Tortoli E."/>
            <person name="Trovato A."/>
            <person name="Cirillo D.M."/>
        </authorList>
    </citation>
    <scope>NUCLEOTIDE SEQUENCE [LARGE SCALE GENOMIC DNA]</scope>
    <source>
        <strain evidence="2 3">DSM 45230</strain>
    </source>
</reference>
<evidence type="ECO:0000313" key="1">
    <source>
        <dbReference type="EMBL" id="MCV7381285.1"/>
    </source>
</evidence>
<dbReference type="Proteomes" id="UP001141650">
    <property type="component" value="Unassembled WGS sequence"/>
</dbReference>
<protein>
    <recommendedName>
        <fullName evidence="5">Cyclase</fullName>
    </recommendedName>
</protein>
<evidence type="ECO:0000313" key="4">
    <source>
        <dbReference type="Proteomes" id="UP001141650"/>
    </source>
</evidence>
<dbReference type="Gene3D" id="3.30.530.20">
    <property type="match status" value="1"/>
</dbReference>
<reference evidence="1" key="2">
    <citation type="submission" date="2020-07" db="EMBL/GenBank/DDBJ databases">
        <authorList>
            <person name="Pettersson B.M.F."/>
            <person name="Behra P.R.K."/>
            <person name="Ramesh M."/>
            <person name="Das S."/>
            <person name="Dasgupta S."/>
            <person name="Kirsebom L.A."/>
        </authorList>
    </citation>
    <scope>NUCLEOTIDE SEQUENCE</scope>
    <source>
        <strain evidence="1">CCUG 55640</strain>
    </source>
</reference>